<evidence type="ECO:0000313" key="2">
    <source>
        <dbReference type="Proteomes" id="UP001642540"/>
    </source>
</evidence>
<keyword evidence="2" id="KW-1185">Reference proteome</keyword>
<organism evidence="1 2">
    <name type="scientific">Orchesella dallaii</name>
    <dbReference type="NCBI Taxonomy" id="48710"/>
    <lineage>
        <taxon>Eukaryota</taxon>
        <taxon>Metazoa</taxon>
        <taxon>Ecdysozoa</taxon>
        <taxon>Arthropoda</taxon>
        <taxon>Hexapoda</taxon>
        <taxon>Collembola</taxon>
        <taxon>Entomobryomorpha</taxon>
        <taxon>Entomobryoidea</taxon>
        <taxon>Orchesellidae</taxon>
        <taxon>Orchesellinae</taxon>
        <taxon>Orchesella</taxon>
    </lineage>
</organism>
<dbReference type="SUPFAM" id="SSF52047">
    <property type="entry name" value="RNI-like"/>
    <property type="match status" value="1"/>
</dbReference>
<accession>A0ABP1QK65</accession>
<dbReference type="Gene3D" id="3.80.10.10">
    <property type="entry name" value="Ribonuclease Inhibitor"/>
    <property type="match status" value="1"/>
</dbReference>
<evidence type="ECO:0000313" key="1">
    <source>
        <dbReference type="EMBL" id="CAL8105311.1"/>
    </source>
</evidence>
<dbReference type="InterPro" id="IPR032675">
    <property type="entry name" value="LRR_dom_sf"/>
</dbReference>
<dbReference type="Proteomes" id="UP001642540">
    <property type="component" value="Unassembled WGS sequence"/>
</dbReference>
<name>A0ABP1QK65_9HEXA</name>
<dbReference type="InterPro" id="IPR036047">
    <property type="entry name" value="F-box-like_dom_sf"/>
</dbReference>
<evidence type="ECO:0008006" key="3">
    <source>
        <dbReference type="Google" id="ProtNLM"/>
    </source>
</evidence>
<protein>
    <recommendedName>
        <fullName evidence="3">F-box domain-containing protein</fullName>
    </recommendedName>
</protein>
<reference evidence="1 2" key="1">
    <citation type="submission" date="2024-08" db="EMBL/GenBank/DDBJ databases">
        <authorList>
            <person name="Cucini C."/>
            <person name="Frati F."/>
        </authorList>
    </citation>
    <scope>NUCLEOTIDE SEQUENCE [LARGE SCALE GENOMIC DNA]</scope>
</reference>
<gene>
    <name evidence="1" type="ORF">ODALV1_LOCUS12025</name>
</gene>
<proteinExistence type="predicted"/>
<dbReference type="EMBL" id="CAXLJM020000036">
    <property type="protein sequence ID" value="CAL8105311.1"/>
    <property type="molecule type" value="Genomic_DNA"/>
</dbReference>
<comment type="caution">
    <text evidence="1">The sequence shown here is derived from an EMBL/GenBank/DDBJ whole genome shotgun (WGS) entry which is preliminary data.</text>
</comment>
<dbReference type="SUPFAM" id="SSF81383">
    <property type="entry name" value="F-box domain"/>
    <property type="match status" value="1"/>
</dbReference>
<sequence length="448" mass="51051">MARKSNSGQAGCQSATTLYPAPYEEEATSSFDKFPQEILQKIMGMLDEDLTQLLACRQVSSSWMLAEDSLLRFSILKNWVTPNNRVANIMPTLWLTMESQDPSHEGYTLTGYCPSGINISKENFCPTSSLRIKGVIKSGKELSHHKEVIVDSLLTSFSSSLSALSIDHVSIFPNMLIQILRRVPHLQALELSHVRLKGEITNPLPSLPDLTFLKLRRIKSQLKRDASDYFFGYITNQLMELQLDGVNYPALGRKGKDGPIDYDSIRRLKKLVITTPKKTFLQDTPSVWLTKLSVISMSPIDEITREELLSFLGKFSQSLVELYLDTSWLCNEAVNKSIVGTPFQTFNNLRKLTVSYPEKDANAVAMIRRLMQSFVVLEALHFQYYIISESDKDMDVDFVQKNMIRFLYRECYWNICSKLVSIYGNLRISGSLQGKRILIKSKIWEKPI</sequence>